<dbReference type="SUPFAM" id="SSF56672">
    <property type="entry name" value="DNA/RNA polymerases"/>
    <property type="match status" value="1"/>
</dbReference>
<proteinExistence type="predicted"/>
<feature type="domain" description="Integrase zinc-binding" evidence="1">
    <location>
        <begin position="552"/>
        <end position="603"/>
    </location>
</feature>
<dbReference type="PANTHER" id="PTHR47331">
    <property type="entry name" value="PHD-TYPE DOMAIN-CONTAINING PROTEIN"/>
    <property type="match status" value="1"/>
</dbReference>
<dbReference type="Gene3D" id="3.10.10.10">
    <property type="entry name" value="HIV Type 1 Reverse Transcriptase, subunit A, domain 1"/>
    <property type="match status" value="1"/>
</dbReference>
<dbReference type="InterPro" id="IPR041588">
    <property type="entry name" value="Integrase_H2C2"/>
</dbReference>
<dbReference type="InterPro" id="IPR043502">
    <property type="entry name" value="DNA/RNA_pol_sf"/>
</dbReference>
<evidence type="ECO:0000259" key="1">
    <source>
        <dbReference type="Pfam" id="PF17921"/>
    </source>
</evidence>
<dbReference type="GeneID" id="107073618"/>
<dbReference type="Gene3D" id="3.30.70.270">
    <property type="match status" value="1"/>
</dbReference>
<keyword evidence="2" id="KW-1185">Reference proteome</keyword>
<sequence>MIKVVPDNELNNRAHYLPHRYVIKSGSITPLRPVFDASASEKGFPSLNQCLEKGPNLIELIPEILLKFREDNIAVIADIRKAFLQIEINPKDRDYLRFLWFVKGKIKALRHRRVSFGLTSSPFLLGAVLEYRISRIKEVPKYITEKLSKSFYVNNCVTSVKSPVELETFVELATSIMKKGGFELQGWEYTHDNSEKEETRVLGILFNKARDTISIKTVLVKEISDEITKRKILSTAHKIFDPIGFTAPVVIIPRLILKRLCKSGHDWDSPTDEKSHKELFTWYNQLHYLNRIELPRSFGEGVFSLHTFCDASQSAYAAVTFLRVENENEVKLHFLAAKARIAPDNSTIPRLELLAACIGNRRTEDVLQAISCKDIPVFCWSDSTTVLTWINRDSQWGSWTWQYVPGPQNPVDLPSRGCQAKQLYDSRWWEGPDWLYGSRNTWPCAKGVVDESEINSELKKSAKLTMLNVKCVDVNLKDIRTKYLTYKKIHETKIKLLKCLQHDMFLLKNDPKLSAIKVFKHTDGLLRLKTKIIQRNDNFSFLCPILLDSRHKVVELLVRETHESMNHAGVQTVMCQLREKYWILRMRKTVREIISKCVICKRQGAKPMRKAWICLFTCAVYRAVHLELVTAMSTAAFLDALDKFITRRGRLSVIYSDCLGFLMPNRNSRQLSLHADSP</sequence>
<dbReference type="Proteomes" id="UP000694924">
    <property type="component" value="Unplaced"/>
</dbReference>
<dbReference type="Gene3D" id="1.10.340.70">
    <property type="match status" value="1"/>
</dbReference>
<dbReference type="InterPro" id="IPR043128">
    <property type="entry name" value="Rev_trsase/Diguanyl_cyclase"/>
</dbReference>
<evidence type="ECO:0000313" key="3">
    <source>
        <dbReference type="RefSeq" id="XP_015189797.1"/>
    </source>
</evidence>
<gene>
    <name evidence="3" type="primary">LOC107073618</name>
</gene>
<dbReference type="RefSeq" id="XP_015189797.1">
    <property type="nucleotide sequence ID" value="XM_015334311.1"/>
</dbReference>
<dbReference type="InterPro" id="IPR008042">
    <property type="entry name" value="Retrotrans_Pao"/>
</dbReference>
<dbReference type="InterPro" id="IPR036397">
    <property type="entry name" value="RNaseH_sf"/>
</dbReference>
<protein>
    <submittedName>
        <fullName evidence="3">Uncharacterized protein LOC107073618</fullName>
    </submittedName>
</protein>
<dbReference type="Pfam" id="PF05380">
    <property type="entry name" value="Peptidase_A17"/>
    <property type="match status" value="1"/>
</dbReference>
<accession>A0ABM1JBF9</accession>
<reference evidence="3" key="1">
    <citation type="submission" date="2025-08" db="UniProtKB">
        <authorList>
            <consortium name="RefSeq"/>
        </authorList>
    </citation>
    <scope>IDENTIFICATION</scope>
    <source>
        <tissue evidence="3">Whole body</tissue>
    </source>
</reference>
<evidence type="ECO:0000313" key="2">
    <source>
        <dbReference type="Proteomes" id="UP000694924"/>
    </source>
</evidence>
<dbReference type="Gene3D" id="3.30.420.10">
    <property type="entry name" value="Ribonuclease H-like superfamily/Ribonuclease H"/>
    <property type="match status" value="1"/>
</dbReference>
<name>A0ABM1JBF9_POLDO</name>
<organism evidence="2 3">
    <name type="scientific">Polistes dominula</name>
    <name type="common">European paper wasp</name>
    <name type="synonym">Vespa dominula</name>
    <dbReference type="NCBI Taxonomy" id="743375"/>
    <lineage>
        <taxon>Eukaryota</taxon>
        <taxon>Metazoa</taxon>
        <taxon>Ecdysozoa</taxon>
        <taxon>Arthropoda</taxon>
        <taxon>Hexapoda</taxon>
        <taxon>Insecta</taxon>
        <taxon>Pterygota</taxon>
        <taxon>Neoptera</taxon>
        <taxon>Endopterygota</taxon>
        <taxon>Hymenoptera</taxon>
        <taxon>Apocrita</taxon>
        <taxon>Aculeata</taxon>
        <taxon>Vespoidea</taxon>
        <taxon>Vespidae</taxon>
        <taxon>Polistinae</taxon>
        <taxon>Polistini</taxon>
        <taxon>Polistes</taxon>
    </lineage>
</organism>
<dbReference type="Pfam" id="PF17921">
    <property type="entry name" value="Integrase_H2C2"/>
    <property type="match status" value="1"/>
</dbReference>
<dbReference type="PANTHER" id="PTHR47331:SF4">
    <property type="entry name" value="PEPTIDASE S1 DOMAIN-CONTAINING PROTEIN"/>
    <property type="match status" value="1"/>
</dbReference>